<reference evidence="1" key="2">
    <citation type="journal article" date="2023" name="BMC Genomics">
        <title>Pest status, molecular evolution, and epigenetic factors derived from the genome assembly of Frankliniella fusca, a thysanopteran phytovirus vector.</title>
        <authorList>
            <person name="Catto M.A."/>
            <person name="Labadie P.E."/>
            <person name="Jacobson A.L."/>
            <person name="Kennedy G.G."/>
            <person name="Srinivasan R."/>
            <person name="Hunt B.G."/>
        </authorList>
    </citation>
    <scope>NUCLEOTIDE SEQUENCE</scope>
    <source>
        <strain evidence="1">PL_HMW_Pooled</strain>
    </source>
</reference>
<name>A0AAE1I2U5_9NEOP</name>
<keyword evidence="2" id="KW-1185">Reference proteome</keyword>
<dbReference type="Proteomes" id="UP001219518">
    <property type="component" value="Unassembled WGS sequence"/>
</dbReference>
<gene>
    <name evidence="1" type="ORF">KUF71_025032</name>
</gene>
<accession>A0AAE1I2U5</accession>
<dbReference type="EMBL" id="JAHWGI010001417">
    <property type="protein sequence ID" value="KAK3931096.1"/>
    <property type="molecule type" value="Genomic_DNA"/>
</dbReference>
<evidence type="ECO:0000313" key="1">
    <source>
        <dbReference type="EMBL" id="KAK3931096.1"/>
    </source>
</evidence>
<protein>
    <submittedName>
        <fullName evidence="1">Diphthamide biosynthesis protein 2-1</fullName>
    </submittedName>
</protein>
<evidence type="ECO:0000313" key="2">
    <source>
        <dbReference type="Proteomes" id="UP001219518"/>
    </source>
</evidence>
<proteinExistence type="predicted"/>
<reference evidence="1" key="1">
    <citation type="submission" date="2021-07" db="EMBL/GenBank/DDBJ databases">
        <authorList>
            <person name="Catto M.A."/>
            <person name="Jacobson A."/>
            <person name="Kennedy G."/>
            <person name="Labadie P."/>
            <person name="Hunt B.G."/>
            <person name="Srinivasan R."/>
        </authorList>
    </citation>
    <scope>NUCLEOTIDE SEQUENCE</scope>
    <source>
        <strain evidence="1">PL_HMW_Pooled</strain>
        <tissue evidence="1">Head</tissue>
    </source>
</reference>
<comment type="caution">
    <text evidence="1">The sequence shown here is derived from an EMBL/GenBank/DDBJ whole genome shotgun (WGS) entry which is preliminary data.</text>
</comment>
<organism evidence="1 2">
    <name type="scientific">Frankliniella fusca</name>
    <dbReference type="NCBI Taxonomy" id="407009"/>
    <lineage>
        <taxon>Eukaryota</taxon>
        <taxon>Metazoa</taxon>
        <taxon>Ecdysozoa</taxon>
        <taxon>Arthropoda</taxon>
        <taxon>Hexapoda</taxon>
        <taxon>Insecta</taxon>
        <taxon>Pterygota</taxon>
        <taxon>Neoptera</taxon>
        <taxon>Paraneoptera</taxon>
        <taxon>Thysanoptera</taxon>
        <taxon>Terebrantia</taxon>
        <taxon>Thripoidea</taxon>
        <taxon>Thripidae</taxon>
        <taxon>Frankliniella</taxon>
    </lineage>
</organism>
<dbReference type="AlphaFoldDB" id="A0AAE1I2U5"/>
<sequence length="132" mass="15333">MSKLWSLFELYELTQFMRQKNDLKFAEALLRFANGNTTDEDDAMFESRQLSILNIPEDITIPDATAIALKNITVDNYNATCLSKDFSEGCDSPAIDMVSTSFNKPVTQKELKYFQTKTYQKHKDFHLNFWLK</sequence>